<dbReference type="EMBL" id="JAEPRB010000425">
    <property type="protein sequence ID" value="KAG2216301.1"/>
    <property type="molecule type" value="Genomic_DNA"/>
</dbReference>
<protein>
    <submittedName>
        <fullName evidence="1">Uncharacterized protein</fullName>
    </submittedName>
</protein>
<feature type="non-terminal residue" evidence="1">
    <location>
        <position position="142"/>
    </location>
</feature>
<sequence>MEYRSFLEEDMVLTPIEWSDGEESRSSLPVEIVTELENTTEQQQIENFKRFRKECKKYELDEWTIPERINNDLYKEISKYKTETSDIISKIYKISDTTRFQAKVAAEIYEQLKYVLEQSKDLAEAQTILSITNEQSNTAKKV</sequence>
<dbReference type="AlphaFoldDB" id="A0A8H7RUV9"/>
<keyword evidence="2" id="KW-1185">Reference proteome</keyword>
<evidence type="ECO:0000313" key="2">
    <source>
        <dbReference type="Proteomes" id="UP000646827"/>
    </source>
</evidence>
<comment type="caution">
    <text evidence="1">The sequence shown here is derived from an EMBL/GenBank/DDBJ whole genome shotgun (WGS) entry which is preliminary data.</text>
</comment>
<name>A0A8H7RUV9_9FUNG</name>
<accession>A0A8H7RUV9</accession>
<dbReference type="OrthoDB" id="2289838at2759"/>
<proteinExistence type="predicted"/>
<organism evidence="1 2">
    <name type="scientific">Circinella minor</name>
    <dbReference type="NCBI Taxonomy" id="1195481"/>
    <lineage>
        <taxon>Eukaryota</taxon>
        <taxon>Fungi</taxon>
        <taxon>Fungi incertae sedis</taxon>
        <taxon>Mucoromycota</taxon>
        <taxon>Mucoromycotina</taxon>
        <taxon>Mucoromycetes</taxon>
        <taxon>Mucorales</taxon>
        <taxon>Lichtheimiaceae</taxon>
        <taxon>Circinella</taxon>
    </lineage>
</organism>
<reference evidence="1 2" key="1">
    <citation type="submission" date="2020-12" db="EMBL/GenBank/DDBJ databases">
        <title>Metabolic potential, ecology and presence of endohyphal bacteria is reflected in genomic diversity of Mucoromycotina.</title>
        <authorList>
            <person name="Muszewska A."/>
            <person name="Okrasinska A."/>
            <person name="Steczkiewicz K."/>
            <person name="Drgas O."/>
            <person name="Orlowska M."/>
            <person name="Perlinska-Lenart U."/>
            <person name="Aleksandrzak-Piekarczyk T."/>
            <person name="Szatraj K."/>
            <person name="Zielenkiewicz U."/>
            <person name="Pilsyk S."/>
            <person name="Malc E."/>
            <person name="Mieczkowski P."/>
            <person name="Kruszewska J.S."/>
            <person name="Biernat P."/>
            <person name="Pawlowska J."/>
        </authorList>
    </citation>
    <scope>NUCLEOTIDE SEQUENCE [LARGE SCALE GENOMIC DNA]</scope>
    <source>
        <strain evidence="1 2">CBS 142.35</strain>
    </source>
</reference>
<evidence type="ECO:0000313" key="1">
    <source>
        <dbReference type="EMBL" id="KAG2216301.1"/>
    </source>
</evidence>
<dbReference type="Proteomes" id="UP000646827">
    <property type="component" value="Unassembled WGS sequence"/>
</dbReference>
<gene>
    <name evidence="1" type="ORF">INT45_012479</name>
</gene>